<dbReference type="InterPro" id="IPR002049">
    <property type="entry name" value="LE_dom"/>
</dbReference>
<evidence type="ECO:0000256" key="3">
    <source>
        <dbReference type="ARBA" id="ARBA00023157"/>
    </source>
</evidence>
<dbReference type="EMBL" id="CAJPVJ010019648">
    <property type="protein sequence ID" value="CAG2177373.1"/>
    <property type="molecule type" value="Genomic_DNA"/>
</dbReference>
<evidence type="ECO:0000313" key="8">
    <source>
        <dbReference type="Proteomes" id="UP000728032"/>
    </source>
</evidence>
<dbReference type="Pfam" id="PF18720">
    <property type="entry name" value="EGF_Tenascin"/>
    <property type="match status" value="1"/>
</dbReference>
<evidence type="ECO:0000313" key="7">
    <source>
        <dbReference type="EMBL" id="CAD7660235.1"/>
    </source>
</evidence>
<name>A0A7R9MHV1_9ACAR</name>
<dbReference type="PANTHER" id="PTHR11219">
    <property type="entry name" value="TENEURIN AND N-ACETYLGLUCOSAMINE-1-PHOSPHODIESTER ALPHA-N-ACETYLGLUCOSAMINIDASE"/>
    <property type="match status" value="1"/>
</dbReference>
<evidence type="ECO:0000256" key="1">
    <source>
        <dbReference type="ARBA" id="ARBA00022536"/>
    </source>
</evidence>
<organism evidence="7">
    <name type="scientific">Oppiella nova</name>
    <dbReference type="NCBI Taxonomy" id="334625"/>
    <lineage>
        <taxon>Eukaryota</taxon>
        <taxon>Metazoa</taxon>
        <taxon>Ecdysozoa</taxon>
        <taxon>Arthropoda</taxon>
        <taxon>Chelicerata</taxon>
        <taxon>Arachnida</taxon>
        <taxon>Acari</taxon>
        <taxon>Acariformes</taxon>
        <taxon>Sarcoptiformes</taxon>
        <taxon>Oribatida</taxon>
        <taxon>Brachypylina</taxon>
        <taxon>Oppioidea</taxon>
        <taxon>Oppiidae</taxon>
        <taxon>Oppiella</taxon>
    </lineage>
</organism>
<dbReference type="AlphaFoldDB" id="A0A7R9MHV1"/>
<keyword evidence="2" id="KW-0677">Repeat</keyword>
<evidence type="ECO:0000256" key="2">
    <source>
        <dbReference type="ARBA" id="ARBA00022737"/>
    </source>
</evidence>
<evidence type="ECO:0000256" key="5">
    <source>
        <dbReference type="SAM" id="Phobius"/>
    </source>
</evidence>
<keyword evidence="4" id="KW-0325">Glycoprotein</keyword>
<keyword evidence="3" id="KW-1015">Disulfide bond</keyword>
<dbReference type="SUPFAM" id="SSF57196">
    <property type="entry name" value="EGF/Laminin"/>
    <property type="match status" value="1"/>
</dbReference>
<keyword evidence="5" id="KW-0812">Transmembrane</keyword>
<dbReference type="OrthoDB" id="6425750at2759"/>
<dbReference type="InterPro" id="IPR057629">
    <property type="entry name" value="Teneurin1-4_GBD"/>
</dbReference>
<keyword evidence="5" id="KW-1133">Transmembrane helix</keyword>
<dbReference type="Pfam" id="PF23106">
    <property type="entry name" value="EGF_Teneurin"/>
    <property type="match status" value="1"/>
</dbReference>
<dbReference type="GO" id="GO:0008045">
    <property type="term" value="P:motor neuron axon guidance"/>
    <property type="evidence" value="ECO:0007669"/>
    <property type="project" value="TreeGrafter"/>
</dbReference>
<feature type="non-terminal residue" evidence="7">
    <location>
        <position position="546"/>
    </location>
</feature>
<evidence type="ECO:0000259" key="6">
    <source>
        <dbReference type="PROSITE" id="PS00022"/>
    </source>
</evidence>
<evidence type="ECO:0000256" key="4">
    <source>
        <dbReference type="ARBA" id="ARBA00023180"/>
    </source>
</evidence>
<dbReference type="InterPro" id="IPR041161">
    <property type="entry name" value="EGF_Tenascin"/>
</dbReference>
<accession>A0A7R9MHV1</accession>
<dbReference type="Gene3D" id="2.10.25.10">
    <property type="entry name" value="Laminin"/>
    <property type="match status" value="2"/>
</dbReference>
<proteinExistence type="predicted"/>
<dbReference type="EMBL" id="OC934473">
    <property type="protein sequence ID" value="CAD7660235.1"/>
    <property type="molecule type" value="Genomic_DNA"/>
</dbReference>
<keyword evidence="8" id="KW-1185">Reference proteome</keyword>
<keyword evidence="1" id="KW-0245">EGF-like domain</keyword>
<feature type="domain" description="EGF-like" evidence="6">
    <location>
        <begin position="503"/>
        <end position="514"/>
    </location>
</feature>
<reference evidence="7" key="1">
    <citation type="submission" date="2020-11" db="EMBL/GenBank/DDBJ databases">
        <authorList>
            <person name="Tran Van P."/>
        </authorList>
    </citation>
    <scope>NUCLEOTIDE SEQUENCE</scope>
</reference>
<dbReference type="FunFam" id="2.10.25.10:FF:000013">
    <property type="entry name" value="Teneurin transmembrane protein 4"/>
    <property type="match status" value="1"/>
</dbReference>
<dbReference type="Proteomes" id="UP000728032">
    <property type="component" value="Unassembled WGS sequence"/>
</dbReference>
<protein>
    <recommendedName>
        <fullName evidence="6">EGF-like domain-containing protein</fullName>
    </recommendedName>
</protein>
<gene>
    <name evidence="7" type="ORF">ONB1V03_LOCUS16805</name>
</gene>
<keyword evidence="5" id="KW-0472">Membrane</keyword>
<feature type="transmembrane region" description="Helical" evidence="5">
    <location>
        <begin position="156"/>
        <end position="178"/>
    </location>
</feature>
<dbReference type="FunFam" id="2.10.25.10:FF:000001">
    <property type="entry name" value="Tenascin C"/>
    <property type="match status" value="1"/>
</dbReference>
<dbReference type="CDD" id="cd00055">
    <property type="entry name" value="EGF_Lam"/>
    <property type="match status" value="1"/>
</dbReference>
<dbReference type="Pfam" id="PF23093">
    <property type="entry name" value="GBD_Tenm3"/>
    <property type="match status" value="1"/>
</dbReference>
<dbReference type="PROSITE" id="PS00022">
    <property type="entry name" value="EGF_1"/>
    <property type="match status" value="1"/>
</dbReference>
<dbReference type="InterPro" id="IPR051216">
    <property type="entry name" value="Teneurin"/>
</dbReference>
<dbReference type="PANTHER" id="PTHR11219:SF72">
    <property type="entry name" value="TENEURIN-M"/>
    <property type="match status" value="1"/>
</dbReference>
<sequence length="546" mass="59590">MPLVPGPQQFFMNHHPTPISLDGWKSPHSNTLEHNLKNKSHHNLIPYQNNLDNINNSGDYNNEPTCLMRTASGSLYIPNESLKGMVGNPLQVANDYNTGGTIPMNESKKNIDSQLPSVVPMRNHFGRRPLGSHLSTSRFQLGKTLSAMSCSWRCTAIAFMILSLALFIAITFVISSALSSVGLRDTSNCAVMVDDMTVQELKNPGALGGIGGDGKSKRSVAIGDSDVDVLLTQLHESHDNHRNNNHLNLMTNTISGNEGSATGAVHVVGTGDGVLISAGSGDHYLTSDISTDSLIIDENLDNDNGVQLPVQSPLRQLDTSALNMNLDINNKFVVEVDDKHVLTSTTTITTSMPKPLPAKTLPPEANKLTEVQFGKRVGHRVPSYEHWNLHFHQSDPSLVKFNLTLPLGATVGVYASRETVPSHTKYDFMEIVGRLMGGVGAANDRLQSREFTRFLDRGNWFVAIYNDALMTIDMSLVFAIADESNIPCPFDCHGHGVCVMGQCKCDDDYTGDNCAYRVCPVLCSGRGQYANGECQCTSRWKGKECQ</sequence>
<dbReference type="InterPro" id="IPR000742">
    <property type="entry name" value="EGF"/>
</dbReference>